<dbReference type="RefSeq" id="WP_126009836.1">
    <property type="nucleotide sequence ID" value="NZ_CP032509.1"/>
</dbReference>
<evidence type="ECO:0000313" key="2">
    <source>
        <dbReference type="EMBL" id="AZN71527.1"/>
    </source>
</evidence>
<protein>
    <submittedName>
        <fullName evidence="2">Transglutaminase</fullName>
    </submittedName>
</protein>
<proteinExistence type="predicted"/>
<dbReference type="PANTHER" id="PTHR39327:SF1">
    <property type="entry name" value="BLR5470 PROTEIN"/>
    <property type="match status" value="1"/>
</dbReference>
<dbReference type="OrthoDB" id="7206808at2"/>
<dbReference type="Proteomes" id="UP000268192">
    <property type="component" value="Chromosome"/>
</dbReference>
<reference evidence="2 3" key="1">
    <citation type="submission" date="2018-09" db="EMBL/GenBank/DDBJ databases">
        <title>Marinorhizobium profundi gen. nov., sp. nov., isolated from a deep-sea sediment sample from the New Britain Trench and proposal of Marinorhizobiaceae fam. nov. in the order Rhizobiales of the class Alphaproteobacteria.</title>
        <authorList>
            <person name="Cao J."/>
        </authorList>
    </citation>
    <scope>NUCLEOTIDE SEQUENCE [LARGE SCALE GENOMIC DNA]</scope>
    <source>
        <strain evidence="2 3">WS11</strain>
    </source>
</reference>
<feature type="signal peptide" evidence="1">
    <location>
        <begin position="1"/>
        <end position="29"/>
    </location>
</feature>
<dbReference type="EMBL" id="CP032509">
    <property type="protein sequence ID" value="AZN71527.1"/>
    <property type="molecule type" value="Genomic_DNA"/>
</dbReference>
<keyword evidence="1" id="KW-0732">Signal</keyword>
<dbReference type="Gene3D" id="3.10.620.30">
    <property type="match status" value="1"/>
</dbReference>
<dbReference type="PANTHER" id="PTHR39327">
    <property type="match status" value="1"/>
</dbReference>
<sequence length="204" mass="22468">MATGKWGRIAATVILKAAFVCSMSGMATAGSTSMATFGRTSQPIGHFNFCKRYPEECTVKSPFTPPEAMTDDLLDRLLKVNAAVNAAVKPMEDIDIFGEEEVWTYPERVGDCEDYVLEKRRILAQSGIPLANLLITVVRQSSGAGHAVLTVRTRIGDYVLDNLSPNVLPWDHTGYRYIKRQSAWDTGEWVSIRDGEAPMVGSVH</sequence>
<keyword evidence="3" id="KW-1185">Reference proteome</keyword>
<accession>A0A3Q8XQ68</accession>
<name>A0A3Q8XQ68_9HYPH</name>
<organism evidence="2 3">
    <name type="scientific">Georhizobium profundi</name>
    <dbReference type="NCBI Taxonomy" id="2341112"/>
    <lineage>
        <taxon>Bacteria</taxon>
        <taxon>Pseudomonadati</taxon>
        <taxon>Pseudomonadota</taxon>
        <taxon>Alphaproteobacteria</taxon>
        <taxon>Hyphomicrobiales</taxon>
        <taxon>Rhizobiaceae</taxon>
        <taxon>Georhizobium</taxon>
    </lineage>
</organism>
<evidence type="ECO:0000256" key="1">
    <source>
        <dbReference type="SAM" id="SignalP"/>
    </source>
</evidence>
<feature type="chain" id="PRO_5018734156" evidence="1">
    <location>
        <begin position="30"/>
        <end position="204"/>
    </location>
</feature>
<dbReference type="KEGG" id="abaw:D5400_09835"/>
<dbReference type="InterPro" id="IPR010319">
    <property type="entry name" value="Transglutaminase-like_Cys_pept"/>
</dbReference>
<gene>
    <name evidence="2" type="ORF">D5400_09835</name>
</gene>
<dbReference type="Pfam" id="PF06035">
    <property type="entry name" value="Peptidase_C93"/>
    <property type="match status" value="1"/>
</dbReference>
<evidence type="ECO:0000313" key="3">
    <source>
        <dbReference type="Proteomes" id="UP000268192"/>
    </source>
</evidence>
<dbReference type="AlphaFoldDB" id="A0A3Q8XQ68"/>